<gene>
    <name evidence="3" type="ORF">THAPSDRAFT_7424</name>
</gene>
<keyword evidence="2" id="KW-0472">Membrane</keyword>
<feature type="transmembrane region" description="Helical" evidence="2">
    <location>
        <begin position="130"/>
        <end position="149"/>
    </location>
</feature>
<keyword evidence="2" id="KW-0812">Transmembrane</keyword>
<dbReference type="RefSeq" id="XP_002291953.1">
    <property type="nucleotide sequence ID" value="XM_002291917.1"/>
</dbReference>
<dbReference type="eggNOG" id="ENOG502SVIJ">
    <property type="taxonomic scope" value="Eukaryota"/>
</dbReference>
<dbReference type="EMBL" id="CM000644">
    <property type="protein sequence ID" value="EED90804.1"/>
    <property type="molecule type" value="Genomic_DNA"/>
</dbReference>
<feature type="compositionally biased region" description="Polar residues" evidence="1">
    <location>
        <begin position="61"/>
        <end position="73"/>
    </location>
</feature>
<sequence length="167" mass="18251">MASLLLPTRCYYFQVLALVVTLFISELSAFAPSNKNVVSTHTTLLHQRILVHRQSQSTISTSLAASPDDNNLSGVIDLTDDDEDDIPSTSNQEVSTNPSTSAAPFLSQGELSDDPNLLSPDFKDPKQTRVIIYIILTLVPILFLVPLMIGSRDLIPLDSLPPVEMTN</sequence>
<accession>B8C6H1</accession>
<feature type="compositionally biased region" description="Polar residues" evidence="1">
    <location>
        <begin position="87"/>
        <end position="102"/>
    </location>
</feature>
<organism evidence="3 4">
    <name type="scientific">Thalassiosira pseudonana</name>
    <name type="common">Marine diatom</name>
    <name type="synonym">Cyclotella nana</name>
    <dbReference type="NCBI Taxonomy" id="35128"/>
    <lineage>
        <taxon>Eukaryota</taxon>
        <taxon>Sar</taxon>
        <taxon>Stramenopiles</taxon>
        <taxon>Ochrophyta</taxon>
        <taxon>Bacillariophyta</taxon>
        <taxon>Coscinodiscophyceae</taxon>
        <taxon>Thalassiosirophycidae</taxon>
        <taxon>Thalassiosirales</taxon>
        <taxon>Thalassiosiraceae</taxon>
        <taxon>Thalassiosira</taxon>
    </lineage>
</organism>
<keyword evidence="2" id="KW-1133">Transmembrane helix</keyword>
<dbReference type="InParanoid" id="B8C6H1"/>
<evidence type="ECO:0000313" key="4">
    <source>
        <dbReference type="Proteomes" id="UP000001449"/>
    </source>
</evidence>
<feature type="transmembrane region" description="Helical" evidence="2">
    <location>
        <begin position="12"/>
        <end position="31"/>
    </location>
</feature>
<dbReference type="PaxDb" id="35128-Thaps7424"/>
<evidence type="ECO:0000256" key="2">
    <source>
        <dbReference type="SAM" id="Phobius"/>
    </source>
</evidence>
<evidence type="ECO:0000256" key="1">
    <source>
        <dbReference type="SAM" id="MobiDB-lite"/>
    </source>
</evidence>
<reference evidence="3 4" key="1">
    <citation type="journal article" date="2004" name="Science">
        <title>The genome of the diatom Thalassiosira pseudonana: ecology, evolution, and metabolism.</title>
        <authorList>
            <person name="Armbrust E.V."/>
            <person name="Berges J.A."/>
            <person name="Bowler C."/>
            <person name="Green B.R."/>
            <person name="Martinez D."/>
            <person name="Putnam N.H."/>
            <person name="Zhou S."/>
            <person name="Allen A.E."/>
            <person name="Apt K.E."/>
            <person name="Bechner M."/>
            <person name="Brzezinski M.A."/>
            <person name="Chaal B.K."/>
            <person name="Chiovitti A."/>
            <person name="Davis A.K."/>
            <person name="Demarest M.S."/>
            <person name="Detter J.C."/>
            <person name="Glavina T."/>
            <person name="Goodstein D."/>
            <person name="Hadi M.Z."/>
            <person name="Hellsten U."/>
            <person name="Hildebrand M."/>
            <person name="Jenkins B.D."/>
            <person name="Jurka J."/>
            <person name="Kapitonov V.V."/>
            <person name="Kroger N."/>
            <person name="Lau W.W."/>
            <person name="Lane T.W."/>
            <person name="Larimer F.W."/>
            <person name="Lippmeier J.C."/>
            <person name="Lucas S."/>
            <person name="Medina M."/>
            <person name="Montsant A."/>
            <person name="Obornik M."/>
            <person name="Parker M.S."/>
            <person name="Palenik B."/>
            <person name="Pazour G.J."/>
            <person name="Richardson P.M."/>
            <person name="Rynearson T.A."/>
            <person name="Saito M.A."/>
            <person name="Schwartz D.C."/>
            <person name="Thamatrakoln K."/>
            <person name="Valentin K."/>
            <person name="Vardi A."/>
            <person name="Wilkerson F.P."/>
            <person name="Rokhsar D.S."/>
        </authorList>
    </citation>
    <scope>NUCLEOTIDE SEQUENCE [LARGE SCALE GENOMIC DNA]</scope>
    <source>
        <strain evidence="3 4">CCMP1335</strain>
    </source>
</reference>
<dbReference type="Proteomes" id="UP000001449">
    <property type="component" value="Chromosome 8"/>
</dbReference>
<dbReference type="AlphaFoldDB" id="B8C6H1"/>
<dbReference type="HOGENOM" id="CLU_1597817_0_0_1"/>
<dbReference type="GeneID" id="7443462"/>
<keyword evidence="4" id="KW-1185">Reference proteome</keyword>
<proteinExistence type="predicted"/>
<feature type="region of interest" description="Disordered" evidence="1">
    <location>
        <begin position="61"/>
        <end position="120"/>
    </location>
</feature>
<dbReference type="KEGG" id="tps:THAPSDRAFT_7424"/>
<protein>
    <submittedName>
        <fullName evidence="3">Uncharacterized protein</fullName>
    </submittedName>
</protein>
<reference evidence="3 4" key="2">
    <citation type="journal article" date="2008" name="Nature">
        <title>The Phaeodactylum genome reveals the evolutionary history of diatom genomes.</title>
        <authorList>
            <person name="Bowler C."/>
            <person name="Allen A.E."/>
            <person name="Badger J.H."/>
            <person name="Grimwood J."/>
            <person name="Jabbari K."/>
            <person name="Kuo A."/>
            <person name="Maheswari U."/>
            <person name="Martens C."/>
            <person name="Maumus F."/>
            <person name="Otillar R.P."/>
            <person name="Rayko E."/>
            <person name="Salamov A."/>
            <person name="Vandepoele K."/>
            <person name="Beszteri B."/>
            <person name="Gruber A."/>
            <person name="Heijde M."/>
            <person name="Katinka M."/>
            <person name="Mock T."/>
            <person name="Valentin K."/>
            <person name="Verret F."/>
            <person name="Berges J.A."/>
            <person name="Brownlee C."/>
            <person name="Cadoret J.P."/>
            <person name="Chiovitti A."/>
            <person name="Choi C.J."/>
            <person name="Coesel S."/>
            <person name="De Martino A."/>
            <person name="Detter J.C."/>
            <person name="Durkin C."/>
            <person name="Falciatore A."/>
            <person name="Fournet J."/>
            <person name="Haruta M."/>
            <person name="Huysman M.J."/>
            <person name="Jenkins B.D."/>
            <person name="Jiroutova K."/>
            <person name="Jorgensen R.E."/>
            <person name="Joubert Y."/>
            <person name="Kaplan A."/>
            <person name="Kroger N."/>
            <person name="Kroth P.G."/>
            <person name="La Roche J."/>
            <person name="Lindquist E."/>
            <person name="Lommer M."/>
            <person name="Martin-Jezequel V."/>
            <person name="Lopez P.J."/>
            <person name="Lucas S."/>
            <person name="Mangogna M."/>
            <person name="McGinnis K."/>
            <person name="Medlin L.K."/>
            <person name="Montsant A."/>
            <person name="Oudot-Le Secq M.P."/>
            <person name="Napoli C."/>
            <person name="Obornik M."/>
            <person name="Parker M.S."/>
            <person name="Petit J.L."/>
            <person name="Porcel B.M."/>
            <person name="Poulsen N."/>
            <person name="Robison M."/>
            <person name="Rychlewski L."/>
            <person name="Rynearson T.A."/>
            <person name="Schmutz J."/>
            <person name="Shapiro H."/>
            <person name="Siaut M."/>
            <person name="Stanley M."/>
            <person name="Sussman M.R."/>
            <person name="Taylor A.R."/>
            <person name="Vardi A."/>
            <person name="von Dassow P."/>
            <person name="Vyverman W."/>
            <person name="Willis A."/>
            <person name="Wyrwicz L.S."/>
            <person name="Rokhsar D.S."/>
            <person name="Weissenbach J."/>
            <person name="Armbrust E.V."/>
            <person name="Green B.R."/>
            <person name="Van de Peer Y."/>
            <person name="Grigoriev I.V."/>
        </authorList>
    </citation>
    <scope>NUCLEOTIDE SEQUENCE [LARGE SCALE GENOMIC DNA]</scope>
    <source>
        <strain evidence="3 4">CCMP1335</strain>
    </source>
</reference>
<name>B8C6H1_THAPS</name>
<evidence type="ECO:0000313" key="3">
    <source>
        <dbReference type="EMBL" id="EED90804.1"/>
    </source>
</evidence>